<organism evidence="1 2">
    <name type="scientific">Halovibrio variabilis</name>
    <dbReference type="NCBI Taxonomy" id="31910"/>
    <lineage>
        <taxon>Bacteria</taxon>
        <taxon>Pseudomonadati</taxon>
        <taxon>Pseudomonadota</taxon>
        <taxon>Gammaproteobacteria</taxon>
        <taxon>Oceanospirillales</taxon>
        <taxon>Halomonadaceae</taxon>
        <taxon>Halovibrio</taxon>
    </lineage>
</organism>
<comment type="caution">
    <text evidence="1">The sequence shown here is derived from an EMBL/GenBank/DDBJ whole genome shotgun (WGS) entry which is preliminary data.</text>
</comment>
<dbReference type="AlphaFoldDB" id="A0A511UNA1"/>
<sequence>MPPHLGGDEDSLWSLPVVFEEQAMATESVVTRNVPHHAIHGEGACTAEEQAQAATGNIGGSWFNQRLFLLCAPTRLFNVAVSTGQP</sequence>
<protein>
    <submittedName>
        <fullName evidence="1">Uncharacterized protein</fullName>
    </submittedName>
</protein>
<dbReference type="Proteomes" id="UP000321303">
    <property type="component" value="Unassembled WGS sequence"/>
</dbReference>
<proteinExistence type="predicted"/>
<reference evidence="1 2" key="1">
    <citation type="submission" date="2019-07" db="EMBL/GenBank/DDBJ databases">
        <title>Whole genome shotgun sequence of Halomonas variabilis NBRC 102410.</title>
        <authorList>
            <person name="Hosoyama A."/>
            <person name="Uohara A."/>
            <person name="Ohji S."/>
            <person name="Ichikawa N."/>
        </authorList>
    </citation>
    <scope>NUCLEOTIDE SEQUENCE [LARGE SCALE GENOMIC DNA]</scope>
    <source>
        <strain evidence="1 2">NBRC 102410</strain>
    </source>
</reference>
<keyword evidence="2" id="KW-1185">Reference proteome</keyword>
<gene>
    <name evidence="1" type="ORF">HVA01_02780</name>
</gene>
<dbReference type="RefSeq" id="WP_246129375.1">
    <property type="nucleotide sequence ID" value="NZ_BJXV01000001.1"/>
</dbReference>
<evidence type="ECO:0000313" key="2">
    <source>
        <dbReference type="Proteomes" id="UP000321303"/>
    </source>
</evidence>
<dbReference type="EMBL" id="BJXV01000001">
    <property type="protein sequence ID" value="GEN26632.1"/>
    <property type="molecule type" value="Genomic_DNA"/>
</dbReference>
<name>A0A511UNA1_9GAMM</name>
<accession>A0A511UNA1</accession>
<evidence type="ECO:0000313" key="1">
    <source>
        <dbReference type="EMBL" id="GEN26632.1"/>
    </source>
</evidence>